<protein>
    <submittedName>
        <fullName evidence="3">Uncharacterized protein</fullName>
    </submittedName>
</protein>
<dbReference type="EMBL" id="JANIEX010000370">
    <property type="protein sequence ID" value="KAJ3568049.1"/>
    <property type="molecule type" value="Genomic_DNA"/>
</dbReference>
<feature type="compositionally biased region" description="Low complexity" evidence="1">
    <location>
        <begin position="19"/>
        <end position="32"/>
    </location>
</feature>
<reference evidence="3" key="1">
    <citation type="submission" date="2022-07" db="EMBL/GenBank/DDBJ databases">
        <title>Genome Sequence of Leucocoprinus birnbaumii.</title>
        <authorList>
            <person name="Buettner E."/>
        </authorList>
    </citation>
    <scope>NUCLEOTIDE SEQUENCE</scope>
    <source>
        <strain evidence="3">VT141</strain>
    </source>
</reference>
<keyword evidence="2" id="KW-0472">Membrane</keyword>
<organism evidence="3 4">
    <name type="scientific">Leucocoprinus birnbaumii</name>
    <dbReference type="NCBI Taxonomy" id="56174"/>
    <lineage>
        <taxon>Eukaryota</taxon>
        <taxon>Fungi</taxon>
        <taxon>Dikarya</taxon>
        <taxon>Basidiomycota</taxon>
        <taxon>Agaricomycotina</taxon>
        <taxon>Agaricomycetes</taxon>
        <taxon>Agaricomycetidae</taxon>
        <taxon>Agaricales</taxon>
        <taxon>Agaricineae</taxon>
        <taxon>Agaricaceae</taxon>
        <taxon>Leucocoprinus</taxon>
    </lineage>
</organism>
<evidence type="ECO:0000313" key="3">
    <source>
        <dbReference type="EMBL" id="KAJ3568049.1"/>
    </source>
</evidence>
<gene>
    <name evidence="3" type="ORF">NP233_g5962</name>
</gene>
<dbReference type="Proteomes" id="UP001213000">
    <property type="component" value="Unassembled WGS sequence"/>
</dbReference>
<proteinExistence type="predicted"/>
<dbReference type="AlphaFoldDB" id="A0AAD5VXP4"/>
<evidence type="ECO:0000256" key="2">
    <source>
        <dbReference type="SAM" id="Phobius"/>
    </source>
</evidence>
<accession>A0AAD5VXP4</accession>
<name>A0AAD5VXP4_9AGAR</name>
<keyword evidence="4" id="KW-1185">Reference proteome</keyword>
<comment type="caution">
    <text evidence="3">The sequence shown here is derived from an EMBL/GenBank/DDBJ whole genome shotgun (WGS) entry which is preliminary data.</text>
</comment>
<feature type="transmembrane region" description="Helical" evidence="2">
    <location>
        <begin position="234"/>
        <end position="264"/>
    </location>
</feature>
<evidence type="ECO:0000256" key="1">
    <source>
        <dbReference type="SAM" id="MobiDB-lite"/>
    </source>
</evidence>
<evidence type="ECO:0000313" key="4">
    <source>
        <dbReference type="Proteomes" id="UP001213000"/>
    </source>
</evidence>
<feature type="transmembrane region" description="Helical" evidence="2">
    <location>
        <begin position="179"/>
        <end position="199"/>
    </location>
</feature>
<keyword evidence="2" id="KW-0812">Transmembrane</keyword>
<sequence>MLMLSAPSATFDERLIQRSGSGETENSSSTSGLATPQDENVQQLGSVLESKHAAKTIATRMERMSSLQSRKESQQLKGVALVVNGEKFTRVPPALMARMKSSASISNLSQSPEFEAPEVTHNRAGGVYSLPNRHISIEIQEHNTEGTSDSLGPGGANQSSMGIDSLFNRNWSREDVIKAALRMVLFLPWCIAVGGSIVLCPSKLDTITFRTGYLEPLFGIHRFAHWADRTFEHIVIFITFIGFLAWLSPVIGVLAGCAVGALALNTWSGFRVDPNVPLGEDDKQSVYLSITKFWLADEFLNLRREDKGFLLDDR</sequence>
<feature type="region of interest" description="Disordered" evidence="1">
    <location>
        <begin position="1"/>
        <end position="38"/>
    </location>
</feature>
<keyword evidence="2" id="KW-1133">Transmembrane helix</keyword>